<dbReference type="InterPro" id="IPR003736">
    <property type="entry name" value="PAAI_dom"/>
</dbReference>
<comment type="similarity">
    <text evidence="5">Belongs to the thioesterase PaaI family.</text>
</comment>
<evidence type="ECO:0000256" key="15">
    <source>
        <dbReference type="ARBA" id="ARBA00048074"/>
    </source>
</evidence>
<evidence type="ECO:0000256" key="21">
    <source>
        <dbReference type="ARBA" id="ARBA00075657"/>
    </source>
</evidence>
<dbReference type="GO" id="GO:0005634">
    <property type="term" value="C:nucleus"/>
    <property type="evidence" value="ECO:0007669"/>
    <property type="project" value="UniProtKB-SubCell"/>
</dbReference>
<evidence type="ECO:0000256" key="4">
    <source>
        <dbReference type="ARBA" id="ARBA00004514"/>
    </source>
</evidence>
<evidence type="ECO:0000256" key="16">
    <source>
        <dbReference type="ARBA" id="ARBA00050199"/>
    </source>
</evidence>
<organism evidence="25 26">
    <name type="scientific">Armadillidium nasatum</name>
    <dbReference type="NCBI Taxonomy" id="96803"/>
    <lineage>
        <taxon>Eukaryota</taxon>
        <taxon>Metazoa</taxon>
        <taxon>Ecdysozoa</taxon>
        <taxon>Arthropoda</taxon>
        <taxon>Crustacea</taxon>
        <taxon>Multicrustacea</taxon>
        <taxon>Malacostraca</taxon>
        <taxon>Eumalacostraca</taxon>
        <taxon>Peracarida</taxon>
        <taxon>Isopoda</taxon>
        <taxon>Oniscidea</taxon>
        <taxon>Crinocheta</taxon>
        <taxon>Armadillidiidae</taxon>
        <taxon>Armadillidium</taxon>
    </lineage>
</organism>
<evidence type="ECO:0000256" key="18">
    <source>
        <dbReference type="ARBA" id="ARBA00058205"/>
    </source>
</evidence>
<comment type="subcellular location">
    <subcellularLocation>
        <location evidence="3">Cytoplasm</location>
        <location evidence="3">Cytoskeleton</location>
        <location evidence="3">Spindle</location>
    </subcellularLocation>
    <subcellularLocation>
        <location evidence="4">Cytoplasm</location>
        <location evidence="4">Cytosol</location>
    </subcellularLocation>
    <subcellularLocation>
        <location evidence="2">Mitochondrion</location>
    </subcellularLocation>
    <subcellularLocation>
        <location evidence="1">Nucleus</location>
    </subcellularLocation>
</comment>
<dbReference type="NCBIfam" id="TIGR00369">
    <property type="entry name" value="unchar_dom_1"/>
    <property type="match status" value="1"/>
</dbReference>
<dbReference type="InterPro" id="IPR029069">
    <property type="entry name" value="HotDog_dom_sf"/>
</dbReference>
<evidence type="ECO:0000256" key="22">
    <source>
        <dbReference type="ARBA" id="ARBA00081533"/>
    </source>
</evidence>
<keyword evidence="26" id="KW-1185">Reference proteome</keyword>
<evidence type="ECO:0000256" key="3">
    <source>
        <dbReference type="ARBA" id="ARBA00004186"/>
    </source>
</evidence>
<evidence type="ECO:0000256" key="13">
    <source>
        <dbReference type="ARBA" id="ARBA00047588"/>
    </source>
</evidence>
<dbReference type="SUPFAM" id="SSF54637">
    <property type="entry name" value="Thioesterase/thiol ester dehydrase-isomerase"/>
    <property type="match status" value="1"/>
</dbReference>
<gene>
    <name evidence="25" type="primary">ACOT13</name>
    <name evidence="25" type="ORF">Anas_01578</name>
</gene>
<dbReference type="GO" id="GO:0006629">
    <property type="term" value="P:lipid metabolic process"/>
    <property type="evidence" value="ECO:0007669"/>
    <property type="project" value="UniProtKB-KW"/>
</dbReference>
<dbReference type="CDD" id="cd03443">
    <property type="entry name" value="PaaI_thioesterase"/>
    <property type="match status" value="1"/>
</dbReference>
<dbReference type="EMBL" id="SEYY01005592">
    <property type="protein sequence ID" value="KAB7503244.1"/>
    <property type="molecule type" value="Genomic_DNA"/>
</dbReference>
<dbReference type="PANTHER" id="PTHR21660:SF1">
    <property type="entry name" value="ACYL-COENZYME A THIOESTERASE 13"/>
    <property type="match status" value="1"/>
</dbReference>
<keyword evidence="9" id="KW-0443">Lipid metabolism</keyword>
<comment type="catalytic activity">
    <reaction evidence="16">
        <text>hexanoyl-CoA + H2O = hexanoate + CoA + H(+)</text>
        <dbReference type="Rhea" id="RHEA:40115"/>
        <dbReference type="ChEBI" id="CHEBI:15377"/>
        <dbReference type="ChEBI" id="CHEBI:15378"/>
        <dbReference type="ChEBI" id="CHEBI:17120"/>
        <dbReference type="ChEBI" id="CHEBI:57287"/>
        <dbReference type="ChEBI" id="CHEBI:62620"/>
    </reaction>
    <physiologicalReaction direction="left-to-right" evidence="16">
        <dbReference type="Rhea" id="RHEA:40116"/>
    </physiologicalReaction>
</comment>
<comment type="function">
    <text evidence="18">Catalyzes the hydrolysis of acyl-CoAs into free fatty acids and coenzyme A (CoASH), regulating their respective intracellular levels. Has acyl-CoA thioesterase activity towards medium (C12) and long-chain (C18) fatty acyl-CoA substrates. Can also hydrolyze 3-hydroxyphenylacetyl-CoA and 3,4-dihydroxyphenylacetyl-CoA (in vitro). May play a role in controlling adaptive thermogenesis.</text>
</comment>
<evidence type="ECO:0000256" key="2">
    <source>
        <dbReference type="ARBA" id="ARBA00004173"/>
    </source>
</evidence>
<dbReference type="Proteomes" id="UP000326759">
    <property type="component" value="Unassembled WGS sequence"/>
</dbReference>
<dbReference type="PANTHER" id="PTHR21660">
    <property type="entry name" value="THIOESTERASE SUPERFAMILY MEMBER-RELATED"/>
    <property type="match status" value="1"/>
</dbReference>
<comment type="catalytic activity">
    <reaction evidence="14">
        <text>decanoyl-CoA + H2O = decanoate + CoA + H(+)</text>
        <dbReference type="Rhea" id="RHEA:40059"/>
        <dbReference type="ChEBI" id="CHEBI:15377"/>
        <dbReference type="ChEBI" id="CHEBI:15378"/>
        <dbReference type="ChEBI" id="CHEBI:27689"/>
        <dbReference type="ChEBI" id="CHEBI:57287"/>
        <dbReference type="ChEBI" id="CHEBI:61430"/>
    </reaction>
    <physiologicalReaction direction="left-to-right" evidence="14">
        <dbReference type="Rhea" id="RHEA:40060"/>
    </physiologicalReaction>
</comment>
<evidence type="ECO:0000256" key="14">
    <source>
        <dbReference type="ARBA" id="ARBA00047969"/>
    </source>
</evidence>
<dbReference type="GO" id="GO:0047617">
    <property type="term" value="F:fatty acyl-CoA hydrolase activity"/>
    <property type="evidence" value="ECO:0007669"/>
    <property type="project" value="InterPro"/>
</dbReference>
<evidence type="ECO:0000256" key="9">
    <source>
        <dbReference type="ARBA" id="ARBA00023098"/>
    </source>
</evidence>
<evidence type="ECO:0000256" key="10">
    <source>
        <dbReference type="ARBA" id="ARBA00023128"/>
    </source>
</evidence>
<keyword evidence="10" id="KW-0496">Mitochondrion</keyword>
<sequence>MTSSKCAVSLLRKCLDAKIKSGGFDTLFSEVKILSGGDGKCVAKLQIQKEHQNIKGTLHGGVTASLVDTISTITLMASERQLTGSSVDLKVSYLRPVPKNAVIIIEADTVKVGKTLAFLTVKIKDEKSGKIVATGEHIKYVGDDPRKASLVHVDPRKASVVHIDPFKASVVHVDPLKASVVHIDSLKPSVVHVDPLKPSVVHVDPLKPSGDPGSYKLF</sequence>
<keyword evidence="8" id="KW-0007">Acetylation</keyword>
<evidence type="ECO:0000259" key="24">
    <source>
        <dbReference type="Pfam" id="PF03061"/>
    </source>
</evidence>
<keyword evidence="7" id="KW-0378">Hydrolase</keyword>
<proteinExistence type="inferred from homology"/>
<evidence type="ECO:0000256" key="20">
    <source>
        <dbReference type="ARBA" id="ARBA00067273"/>
    </source>
</evidence>
<evidence type="ECO:0000256" key="12">
    <source>
        <dbReference type="ARBA" id="ARBA00023242"/>
    </source>
</evidence>
<comment type="catalytic activity">
    <reaction evidence="15">
        <text>dodecanoyl-CoA + H2O = dodecanoate + CoA + H(+)</text>
        <dbReference type="Rhea" id="RHEA:30135"/>
        <dbReference type="ChEBI" id="CHEBI:15377"/>
        <dbReference type="ChEBI" id="CHEBI:15378"/>
        <dbReference type="ChEBI" id="CHEBI:18262"/>
        <dbReference type="ChEBI" id="CHEBI:57287"/>
        <dbReference type="ChEBI" id="CHEBI:57375"/>
    </reaction>
    <physiologicalReaction direction="left-to-right" evidence="15">
        <dbReference type="Rhea" id="RHEA:30136"/>
    </physiologicalReaction>
</comment>
<name>A0A5N5T9D1_9CRUS</name>
<comment type="subunit">
    <text evidence="19">Homotetramer. Interacts with PCTP.</text>
</comment>
<dbReference type="GO" id="GO:0005819">
    <property type="term" value="C:spindle"/>
    <property type="evidence" value="ECO:0007669"/>
    <property type="project" value="UniProtKB-SubCell"/>
</dbReference>
<dbReference type="GO" id="GO:0005739">
    <property type="term" value="C:mitochondrion"/>
    <property type="evidence" value="ECO:0007669"/>
    <property type="project" value="UniProtKB-SubCell"/>
</dbReference>
<dbReference type="InterPro" id="IPR006683">
    <property type="entry name" value="Thioestr_dom"/>
</dbReference>
<keyword evidence="11" id="KW-0206">Cytoskeleton</keyword>
<evidence type="ECO:0000313" key="26">
    <source>
        <dbReference type="Proteomes" id="UP000326759"/>
    </source>
</evidence>
<comment type="caution">
    <text evidence="25">The sequence shown here is derived from an EMBL/GenBank/DDBJ whole genome shotgun (WGS) entry which is preliminary data.</text>
</comment>
<dbReference type="Pfam" id="PF03061">
    <property type="entry name" value="4HBT"/>
    <property type="match status" value="1"/>
</dbReference>
<dbReference type="FunFam" id="3.10.129.10:FF:000021">
    <property type="entry name" value="Acyl-coenzyme A thioesterase 13"/>
    <property type="match status" value="1"/>
</dbReference>
<dbReference type="OrthoDB" id="46529at2759"/>
<evidence type="ECO:0000256" key="1">
    <source>
        <dbReference type="ARBA" id="ARBA00004123"/>
    </source>
</evidence>
<accession>A0A5N5T9D1</accession>
<evidence type="ECO:0000256" key="5">
    <source>
        <dbReference type="ARBA" id="ARBA00008324"/>
    </source>
</evidence>
<dbReference type="Gene3D" id="3.10.129.10">
    <property type="entry name" value="Hotdog Thioesterase"/>
    <property type="match status" value="1"/>
</dbReference>
<dbReference type="AlphaFoldDB" id="A0A5N5T9D1"/>
<evidence type="ECO:0000256" key="17">
    <source>
        <dbReference type="ARBA" id="ARBA00052976"/>
    </source>
</evidence>
<keyword evidence="6" id="KW-0963">Cytoplasm</keyword>
<evidence type="ECO:0000313" key="25">
    <source>
        <dbReference type="EMBL" id="KAB7503244.1"/>
    </source>
</evidence>
<evidence type="ECO:0000256" key="23">
    <source>
        <dbReference type="ARBA" id="ARBA00083956"/>
    </source>
</evidence>
<evidence type="ECO:0000256" key="19">
    <source>
        <dbReference type="ARBA" id="ARBA00064709"/>
    </source>
</evidence>
<reference evidence="25 26" key="1">
    <citation type="journal article" date="2019" name="PLoS Biol.">
        <title>Sex chromosomes control vertical transmission of feminizing Wolbachia symbionts in an isopod.</title>
        <authorList>
            <person name="Becking T."/>
            <person name="Chebbi M.A."/>
            <person name="Giraud I."/>
            <person name="Moumen B."/>
            <person name="Laverre T."/>
            <person name="Caubet Y."/>
            <person name="Peccoud J."/>
            <person name="Gilbert C."/>
            <person name="Cordaux R."/>
        </authorList>
    </citation>
    <scope>NUCLEOTIDE SEQUENCE [LARGE SCALE GENOMIC DNA]</scope>
    <source>
        <strain evidence="25">ANa2</strain>
        <tissue evidence="25">Whole body excluding digestive tract and cuticle</tissue>
    </source>
</reference>
<comment type="catalytic activity">
    <reaction evidence="13">
        <text>octanoyl-CoA + H2O = octanoate + CoA + H(+)</text>
        <dbReference type="Rhea" id="RHEA:30143"/>
        <dbReference type="ChEBI" id="CHEBI:15377"/>
        <dbReference type="ChEBI" id="CHEBI:15378"/>
        <dbReference type="ChEBI" id="CHEBI:25646"/>
        <dbReference type="ChEBI" id="CHEBI:57287"/>
        <dbReference type="ChEBI" id="CHEBI:57386"/>
    </reaction>
    <physiologicalReaction direction="left-to-right" evidence="13">
        <dbReference type="Rhea" id="RHEA:30144"/>
    </physiologicalReaction>
</comment>
<keyword evidence="12" id="KW-0539">Nucleus</keyword>
<comment type="catalytic activity">
    <reaction evidence="17">
        <text>a fatty acyl-CoA + H2O = a fatty acid + CoA + H(+)</text>
        <dbReference type="Rhea" id="RHEA:16781"/>
        <dbReference type="ChEBI" id="CHEBI:15377"/>
        <dbReference type="ChEBI" id="CHEBI:15378"/>
        <dbReference type="ChEBI" id="CHEBI:28868"/>
        <dbReference type="ChEBI" id="CHEBI:57287"/>
        <dbReference type="ChEBI" id="CHEBI:77636"/>
    </reaction>
    <physiologicalReaction direction="left-to-right" evidence="17">
        <dbReference type="Rhea" id="RHEA:16782"/>
    </physiologicalReaction>
</comment>
<evidence type="ECO:0000256" key="6">
    <source>
        <dbReference type="ARBA" id="ARBA00022490"/>
    </source>
</evidence>
<evidence type="ECO:0000256" key="7">
    <source>
        <dbReference type="ARBA" id="ARBA00022801"/>
    </source>
</evidence>
<dbReference type="InterPro" id="IPR039298">
    <property type="entry name" value="ACOT13"/>
</dbReference>
<evidence type="ECO:0000256" key="11">
    <source>
        <dbReference type="ARBA" id="ARBA00023212"/>
    </source>
</evidence>
<protein>
    <recommendedName>
        <fullName evidence="20">Acyl-coenzyme A thioesterase 13</fullName>
    </recommendedName>
    <alternativeName>
        <fullName evidence="22">Hotdog-fold thioesterase superfamily member 2</fullName>
    </alternativeName>
    <alternativeName>
        <fullName evidence="21">Palmitoyl-CoA hydrolase</fullName>
    </alternativeName>
    <alternativeName>
        <fullName evidence="23">Thioesterase superfamily member 2</fullName>
    </alternativeName>
</protein>
<feature type="domain" description="Thioesterase" evidence="24">
    <location>
        <begin position="56"/>
        <end position="130"/>
    </location>
</feature>
<dbReference type="GO" id="GO:0005829">
    <property type="term" value="C:cytosol"/>
    <property type="evidence" value="ECO:0007669"/>
    <property type="project" value="UniProtKB-SubCell"/>
</dbReference>
<evidence type="ECO:0000256" key="8">
    <source>
        <dbReference type="ARBA" id="ARBA00022990"/>
    </source>
</evidence>